<dbReference type="Proteomes" id="UP000301737">
    <property type="component" value="Unassembled WGS sequence"/>
</dbReference>
<proteinExistence type="predicted"/>
<gene>
    <name evidence="3" type="ORF">ZYGM_003847</name>
</gene>
<evidence type="ECO:0000256" key="2">
    <source>
        <dbReference type="PROSITE-ProRule" id="PRU00235"/>
    </source>
</evidence>
<accession>A0A4C2E573</accession>
<dbReference type="PRINTS" id="PR00633">
    <property type="entry name" value="RCCNDNSATION"/>
</dbReference>
<name>A0A4C2E573_9SACH</name>
<dbReference type="OrthoDB" id="5370059at2759"/>
<dbReference type="Gene3D" id="2.130.10.30">
    <property type="entry name" value="Regulator of chromosome condensation 1/beta-lactamase-inhibitor protein II"/>
    <property type="match status" value="2"/>
</dbReference>
<evidence type="ECO:0000256" key="1">
    <source>
        <dbReference type="ARBA" id="ARBA00022737"/>
    </source>
</evidence>
<keyword evidence="4" id="KW-1185">Reference proteome</keyword>
<evidence type="ECO:0000313" key="3">
    <source>
        <dbReference type="EMBL" id="GCE97572.1"/>
    </source>
</evidence>
<dbReference type="InterPro" id="IPR009091">
    <property type="entry name" value="RCC1/BLIP-II"/>
</dbReference>
<sequence>MTRIYSFGSNGNYQLRPLSLPDHLKKVSCGGNHTLLLLGDGRLYGCGGNNESQLGFRNKEEEDHWVEWQLLEGIYEDVTCGWDFTVVIDASNQLLARGSGLKGELGIGETKRSSHFAKIMDLEKGSKLFSSFQNCVVVEPYGKGSRVLGWGSNTKCQIRIPKCRMINRPYVMYANKDTLIDYVAMGKDFMLMVDVHSRIVHAQGFLPQEFHIQEWLDKPVQVSCMWSSLHICYNRTIHSYGNNSHGQLYTSQDPLEVDSLTTGSEHGILIHNQNQVFSWGWGEHGNCGRIDGRGLTNDYSNVVSPLNKIFTVDPDTTLRIYGGYASTWIVCEC</sequence>
<reference evidence="3 4" key="1">
    <citation type="submission" date="2019-01" db="EMBL/GenBank/DDBJ databases">
        <title>Draft Genome Sequencing of Zygosaccharomyces mellis Ca-7.</title>
        <authorList>
            <person name="Shiwa Y."/>
            <person name="Kanesaki Y."/>
            <person name="Ishige T."/>
            <person name="Mura K."/>
            <person name="Hori T."/>
            <person name="Tamura T."/>
        </authorList>
    </citation>
    <scope>NUCLEOTIDE SEQUENCE [LARGE SCALE GENOMIC DNA]</scope>
    <source>
        <strain evidence="3 4">Ca-7</strain>
    </source>
</reference>
<dbReference type="PANTHER" id="PTHR22870:SF408">
    <property type="entry name" value="OS09G0560450 PROTEIN"/>
    <property type="match status" value="1"/>
</dbReference>
<evidence type="ECO:0000313" key="4">
    <source>
        <dbReference type="Proteomes" id="UP000301737"/>
    </source>
</evidence>
<dbReference type="AlphaFoldDB" id="A0A4C2E573"/>
<keyword evidence="1" id="KW-0677">Repeat</keyword>
<dbReference type="PANTHER" id="PTHR22870">
    <property type="entry name" value="REGULATOR OF CHROMOSOME CONDENSATION"/>
    <property type="match status" value="1"/>
</dbReference>
<dbReference type="EMBL" id="BIMX01000002">
    <property type="protein sequence ID" value="GCE97572.1"/>
    <property type="molecule type" value="Genomic_DNA"/>
</dbReference>
<dbReference type="InterPro" id="IPR051210">
    <property type="entry name" value="Ub_ligase/GEF_domain"/>
</dbReference>
<comment type="caution">
    <text evidence="3">The sequence shown here is derived from an EMBL/GenBank/DDBJ whole genome shotgun (WGS) entry which is preliminary data.</text>
</comment>
<feature type="repeat" description="RCC1" evidence="2">
    <location>
        <begin position="41"/>
        <end position="91"/>
    </location>
</feature>
<dbReference type="InterPro" id="IPR000408">
    <property type="entry name" value="Reg_chr_condens"/>
</dbReference>
<dbReference type="SUPFAM" id="SSF50985">
    <property type="entry name" value="RCC1/BLIP-II"/>
    <property type="match status" value="1"/>
</dbReference>
<protein>
    <submittedName>
        <fullName evidence="3">Uncharacterized protein</fullName>
    </submittedName>
</protein>
<feature type="repeat" description="RCC1" evidence="2">
    <location>
        <begin position="2"/>
        <end position="40"/>
    </location>
</feature>
<dbReference type="PROSITE" id="PS50012">
    <property type="entry name" value="RCC1_3"/>
    <property type="match status" value="2"/>
</dbReference>
<dbReference type="PROSITE" id="PS00626">
    <property type="entry name" value="RCC1_2"/>
    <property type="match status" value="2"/>
</dbReference>
<organism evidence="3 4">
    <name type="scientific">Zygosaccharomyces mellis</name>
    <dbReference type="NCBI Taxonomy" id="42258"/>
    <lineage>
        <taxon>Eukaryota</taxon>
        <taxon>Fungi</taxon>
        <taxon>Dikarya</taxon>
        <taxon>Ascomycota</taxon>
        <taxon>Saccharomycotina</taxon>
        <taxon>Saccharomycetes</taxon>
        <taxon>Saccharomycetales</taxon>
        <taxon>Saccharomycetaceae</taxon>
        <taxon>Zygosaccharomyces</taxon>
    </lineage>
</organism>
<dbReference type="Pfam" id="PF13540">
    <property type="entry name" value="RCC1_2"/>
    <property type="match status" value="1"/>
</dbReference>